<gene>
    <name evidence="2" type="ORF">C5Y98_22820</name>
</gene>
<reference evidence="2 3" key="1">
    <citation type="submission" date="2018-02" db="EMBL/GenBank/DDBJ databases">
        <title>Comparative genomes isolates from brazilian mangrove.</title>
        <authorList>
            <person name="Araujo J.E."/>
            <person name="Taketani R.G."/>
            <person name="Silva M.C.P."/>
            <person name="Loureco M.V."/>
            <person name="Andreote F.D."/>
        </authorList>
    </citation>
    <scope>NUCLEOTIDE SEQUENCE [LARGE SCALE GENOMIC DNA]</scope>
    <source>
        <strain evidence="2 3">NAP PRIS-MGV</strain>
    </source>
</reference>
<accession>A0A2S8FA66</accession>
<name>A0A2S8FA66_9BACT</name>
<dbReference type="RefSeq" id="WP_105357739.1">
    <property type="nucleotide sequence ID" value="NZ_PUIB01000023.1"/>
</dbReference>
<organism evidence="2 3">
    <name type="scientific">Blastopirellula marina</name>
    <dbReference type="NCBI Taxonomy" id="124"/>
    <lineage>
        <taxon>Bacteria</taxon>
        <taxon>Pseudomonadati</taxon>
        <taxon>Planctomycetota</taxon>
        <taxon>Planctomycetia</taxon>
        <taxon>Pirellulales</taxon>
        <taxon>Pirellulaceae</taxon>
        <taxon>Blastopirellula</taxon>
    </lineage>
</organism>
<protein>
    <submittedName>
        <fullName evidence="2">Uncharacterized protein</fullName>
    </submittedName>
</protein>
<keyword evidence="1" id="KW-0812">Transmembrane</keyword>
<dbReference type="EMBL" id="PUIB01000023">
    <property type="protein sequence ID" value="PQO29041.1"/>
    <property type="molecule type" value="Genomic_DNA"/>
</dbReference>
<dbReference type="AlphaFoldDB" id="A0A2S8FA66"/>
<feature type="transmembrane region" description="Helical" evidence="1">
    <location>
        <begin position="36"/>
        <end position="58"/>
    </location>
</feature>
<keyword evidence="1" id="KW-0472">Membrane</keyword>
<evidence type="ECO:0000313" key="3">
    <source>
        <dbReference type="Proteomes" id="UP000239388"/>
    </source>
</evidence>
<proteinExistence type="predicted"/>
<evidence type="ECO:0000313" key="2">
    <source>
        <dbReference type="EMBL" id="PQO29041.1"/>
    </source>
</evidence>
<evidence type="ECO:0000256" key="1">
    <source>
        <dbReference type="SAM" id="Phobius"/>
    </source>
</evidence>
<comment type="caution">
    <text evidence="2">The sequence shown here is derived from an EMBL/GenBank/DDBJ whole genome shotgun (WGS) entry which is preliminary data.</text>
</comment>
<dbReference type="Proteomes" id="UP000239388">
    <property type="component" value="Unassembled WGS sequence"/>
</dbReference>
<keyword evidence="1" id="KW-1133">Transmembrane helix</keyword>
<sequence>MPRLLGFLMLVTPAVTTLQTLGCALLLSELRGCWGIPQMLALILFFAGAMSLGISHSLIACQIALEDCKVASYAVTAGNILLCFLVWSWVVRQVMTSWT</sequence>
<feature type="transmembrane region" description="Helical" evidence="1">
    <location>
        <begin position="70"/>
        <end position="90"/>
    </location>
</feature>